<evidence type="ECO:0000259" key="3">
    <source>
        <dbReference type="PROSITE" id="PS51000"/>
    </source>
</evidence>
<dbReference type="Gene3D" id="3.40.50.1360">
    <property type="match status" value="1"/>
</dbReference>
<dbReference type="InterPro" id="IPR001034">
    <property type="entry name" value="DeoR_HTH"/>
</dbReference>
<dbReference type="EMBL" id="JAUSUR010000003">
    <property type="protein sequence ID" value="MDQ0361399.1"/>
    <property type="molecule type" value="Genomic_DNA"/>
</dbReference>
<dbReference type="InterPro" id="IPR014036">
    <property type="entry name" value="DeoR-like_C"/>
</dbReference>
<reference evidence="4 5" key="1">
    <citation type="submission" date="2023-07" db="EMBL/GenBank/DDBJ databases">
        <title>Genomic Encyclopedia of Type Strains, Phase IV (KMG-IV): sequencing the most valuable type-strain genomes for metagenomic binning, comparative biology and taxonomic classification.</title>
        <authorList>
            <person name="Goeker M."/>
        </authorList>
    </citation>
    <scope>NUCLEOTIDE SEQUENCE [LARGE SCALE GENOMIC DNA]</scope>
    <source>
        <strain evidence="4 5">DSM 16784</strain>
    </source>
</reference>
<evidence type="ECO:0000256" key="2">
    <source>
        <dbReference type="ARBA" id="ARBA00023163"/>
    </source>
</evidence>
<dbReference type="SUPFAM" id="SSF100950">
    <property type="entry name" value="NagB/RpiA/CoA transferase-like"/>
    <property type="match status" value="1"/>
</dbReference>
<dbReference type="InterPro" id="IPR050313">
    <property type="entry name" value="Carb_Metab_HTH_regulators"/>
</dbReference>
<dbReference type="Pfam" id="PF08220">
    <property type="entry name" value="HTH_DeoR"/>
    <property type="match status" value="1"/>
</dbReference>
<evidence type="ECO:0000313" key="5">
    <source>
        <dbReference type="Proteomes" id="UP001230220"/>
    </source>
</evidence>
<keyword evidence="2" id="KW-0804">Transcription</keyword>
<dbReference type="SUPFAM" id="SSF46785">
    <property type="entry name" value="Winged helix' DNA-binding domain"/>
    <property type="match status" value="1"/>
</dbReference>
<evidence type="ECO:0000256" key="1">
    <source>
        <dbReference type="ARBA" id="ARBA00023015"/>
    </source>
</evidence>
<protein>
    <submittedName>
        <fullName evidence="4">DeoR family fructose operon transcriptional repressor</fullName>
    </submittedName>
</protein>
<dbReference type="InterPro" id="IPR036390">
    <property type="entry name" value="WH_DNA-bd_sf"/>
</dbReference>
<evidence type="ECO:0000313" key="4">
    <source>
        <dbReference type="EMBL" id="MDQ0361399.1"/>
    </source>
</evidence>
<gene>
    <name evidence="4" type="ORF">J2S15_002146</name>
</gene>
<dbReference type="PROSITE" id="PS51000">
    <property type="entry name" value="HTH_DEOR_2"/>
    <property type="match status" value="1"/>
</dbReference>
<proteinExistence type="predicted"/>
<dbReference type="PANTHER" id="PTHR30363">
    <property type="entry name" value="HTH-TYPE TRANSCRIPTIONAL REGULATOR SRLR-RELATED"/>
    <property type="match status" value="1"/>
</dbReference>
<dbReference type="Gene3D" id="1.10.10.10">
    <property type="entry name" value="Winged helix-like DNA-binding domain superfamily/Winged helix DNA-binding domain"/>
    <property type="match status" value="1"/>
</dbReference>
<accession>A0ABU0E3T5</accession>
<dbReference type="SMART" id="SM01134">
    <property type="entry name" value="DeoRC"/>
    <property type="match status" value="1"/>
</dbReference>
<keyword evidence="5" id="KW-1185">Reference proteome</keyword>
<keyword evidence="1" id="KW-0805">Transcription regulation</keyword>
<feature type="domain" description="HTH deoR-type" evidence="3">
    <location>
        <begin position="3"/>
        <end position="58"/>
    </location>
</feature>
<name>A0ABU0E3T5_9FIRM</name>
<comment type="caution">
    <text evidence="4">The sequence shown here is derived from an EMBL/GenBank/DDBJ whole genome shotgun (WGS) entry which is preliminary data.</text>
</comment>
<dbReference type="Pfam" id="PF00455">
    <property type="entry name" value="DeoRC"/>
    <property type="match status" value="1"/>
</dbReference>
<dbReference type="InterPro" id="IPR037171">
    <property type="entry name" value="NagB/RpiA_transferase-like"/>
</dbReference>
<dbReference type="RefSeq" id="WP_307408088.1">
    <property type="nucleotide sequence ID" value="NZ_JAUSUR010000003.1"/>
</dbReference>
<sequence length="255" mass="28840">MLSKERKFRIMNILNEQTFVTVSELTKKLNASRSSINRDLIDLEKQDLLQRERGGATLKDAMSMVSELNEKPVFDKENINAEAKKSICDCAALNIKDGDCIFIDSGTTPAYLLPHLAKKKIQIVTSSIYLIRKLPASFQGDIYLLGGAFDRKYDMSLGPITLEIINQFNFDHAFLSSNGINLENGEVYIFDFAVGAVKKEIMKRCHRNYLLVDDSKFTIKAVCTWASIKDFTKVYVNAVPKEVECPDNFIICNET</sequence>
<organism evidence="4 5">
    <name type="scientific">Breznakia pachnodae</name>
    <dbReference type="NCBI Taxonomy" id="265178"/>
    <lineage>
        <taxon>Bacteria</taxon>
        <taxon>Bacillati</taxon>
        <taxon>Bacillota</taxon>
        <taxon>Erysipelotrichia</taxon>
        <taxon>Erysipelotrichales</taxon>
        <taxon>Erysipelotrichaceae</taxon>
        <taxon>Breznakia</taxon>
    </lineage>
</organism>
<dbReference type="SMART" id="SM00420">
    <property type="entry name" value="HTH_DEOR"/>
    <property type="match status" value="1"/>
</dbReference>
<dbReference type="PANTHER" id="PTHR30363:SF44">
    <property type="entry name" value="AGA OPERON TRANSCRIPTIONAL REPRESSOR-RELATED"/>
    <property type="match status" value="1"/>
</dbReference>
<dbReference type="InterPro" id="IPR036388">
    <property type="entry name" value="WH-like_DNA-bd_sf"/>
</dbReference>
<dbReference type="Proteomes" id="UP001230220">
    <property type="component" value="Unassembled WGS sequence"/>
</dbReference>